<gene>
    <name evidence="2" type="ORF">BT67DRAFT_63655</name>
</gene>
<reference evidence="2" key="2">
    <citation type="submission" date="2023-05" db="EMBL/GenBank/DDBJ databases">
        <authorList>
            <consortium name="Lawrence Berkeley National Laboratory"/>
            <person name="Steindorff A."/>
            <person name="Hensen N."/>
            <person name="Bonometti L."/>
            <person name="Westerberg I."/>
            <person name="Brannstrom I.O."/>
            <person name="Guillou S."/>
            <person name="Cros-Aarteil S."/>
            <person name="Calhoun S."/>
            <person name="Haridas S."/>
            <person name="Kuo A."/>
            <person name="Mondo S."/>
            <person name="Pangilinan J."/>
            <person name="Riley R."/>
            <person name="Labutti K."/>
            <person name="Andreopoulos B."/>
            <person name="Lipzen A."/>
            <person name="Chen C."/>
            <person name="Yanf M."/>
            <person name="Daum C."/>
            <person name="Ng V."/>
            <person name="Clum A."/>
            <person name="Ohm R."/>
            <person name="Martin F."/>
            <person name="Silar P."/>
            <person name="Natvig D."/>
            <person name="Lalanne C."/>
            <person name="Gautier V."/>
            <person name="Ament-Velasquez S.L."/>
            <person name="Kruys A."/>
            <person name="Hutchinson M.I."/>
            <person name="Powell A.J."/>
            <person name="Barry K."/>
            <person name="Miller A.N."/>
            <person name="Grigoriev I.V."/>
            <person name="Debuchy R."/>
            <person name="Gladieux P."/>
            <person name="Thoren M.H."/>
            <person name="Johannesson H."/>
        </authorList>
    </citation>
    <scope>NUCLEOTIDE SEQUENCE</scope>
    <source>
        <strain evidence="2">CBS 123565</strain>
    </source>
</reference>
<reference evidence="2" key="1">
    <citation type="journal article" date="2023" name="Mol. Phylogenet. Evol.">
        <title>Genome-scale phylogeny and comparative genomics of the fungal order Sordariales.</title>
        <authorList>
            <person name="Hensen N."/>
            <person name="Bonometti L."/>
            <person name="Westerberg I."/>
            <person name="Brannstrom I.O."/>
            <person name="Guillou S."/>
            <person name="Cros-Aarteil S."/>
            <person name="Calhoun S."/>
            <person name="Haridas S."/>
            <person name="Kuo A."/>
            <person name="Mondo S."/>
            <person name="Pangilinan J."/>
            <person name="Riley R."/>
            <person name="LaButti K."/>
            <person name="Andreopoulos B."/>
            <person name="Lipzen A."/>
            <person name="Chen C."/>
            <person name="Yan M."/>
            <person name="Daum C."/>
            <person name="Ng V."/>
            <person name="Clum A."/>
            <person name="Steindorff A."/>
            <person name="Ohm R.A."/>
            <person name="Martin F."/>
            <person name="Silar P."/>
            <person name="Natvig D.O."/>
            <person name="Lalanne C."/>
            <person name="Gautier V."/>
            <person name="Ament-Velasquez S.L."/>
            <person name="Kruys A."/>
            <person name="Hutchinson M.I."/>
            <person name="Powell A.J."/>
            <person name="Barry K."/>
            <person name="Miller A.N."/>
            <person name="Grigoriev I.V."/>
            <person name="Debuchy R."/>
            <person name="Gladieux P."/>
            <person name="Hiltunen Thoren M."/>
            <person name="Johannesson H."/>
        </authorList>
    </citation>
    <scope>NUCLEOTIDE SEQUENCE</scope>
    <source>
        <strain evidence="2">CBS 123565</strain>
    </source>
</reference>
<evidence type="ECO:0000313" key="2">
    <source>
        <dbReference type="EMBL" id="KAK4132888.1"/>
    </source>
</evidence>
<proteinExistence type="predicted"/>
<dbReference type="AlphaFoldDB" id="A0AAN6UH13"/>
<accession>A0AAN6UH13</accession>
<dbReference type="Proteomes" id="UP001304895">
    <property type="component" value="Unassembled WGS sequence"/>
</dbReference>
<comment type="caution">
    <text evidence="2">The sequence shown here is derived from an EMBL/GenBank/DDBJ whole genome shotgun (WGS) entry which is preliminary data.</text>
</comment>
<evidence type="ECO:0000256" key="1">
    <source>
        <dbReference type="SAM" id="MobiDB-lite"/>
    </source>
</evidence>
<keyword evidence="3" id="KW-1185">Reference proteome</keyword>
<protein>
    <submittedName>
        <fullName evidence="2">Uncharacterized protein</fullName>
    </submittedName>
</protein>
<dbReference type="EMBL" id="MU853414">
    <property type="protein sequence ID" value="KAK4132888.1"/>
    <property type="molecule type" value="Genomic_DNA"/>
</dbReference>
<organism evidence="2 3">
    <name type="scientific">Trichocladium antarcticum</name>
    <dbReference type="NCBI Taxonomy" id="1450529"/>
    <lineage>
        <taxon>Eukaryota</taxon>
        <taxon>Fungi</taxon>
        <taxon>Dikarya</taxon>
        <taxon>Ascomycota</taxon>
        <taxon>Pezizomycotina</taxon>
        <taxon>Sordariomycetes</taxon>
        <taxon>Sordariomycetidae</taxon>
        <taxon>Sordariales</taxon>
        <taxon>Chaetomiaceae</taxon>
        <taxon>Trichocladium</taxon>
    </lineage>
</organism>
<evidence type="ECO:0000313" key="3">
    <source>
        <dbReference type="Proteomes" id="UP001304895"/>
    </source>
</evidence>
<feature type="region of interest" description="Disordered" evidence="1">
    <location>
        <begin position="1"/>
        <end position="42"/>
    </location>
</feature>
<name>A0AAN6UH13_9PEZI</name>
<sequence length="211" mass="22757">MWVHRNPSSFDSSSSPYRQSLIPPPPPPAHAASRSAHCAEPHEERAEHKQECFFFRLSALVLPRRPNLTTTIRWPPLFLAPFLGLALSRLGFLLPDPTNPSSFSLGGAPDGTGTVAQPGQNPKRKGGVWCVRAGQGKPAARVRRGRVLHRPQAPIPTPHPPPPPGTSILPCSRSNCSLHRSPAWGFHHAAGQHPLPTHAPPALTAIHCAEA</sequence>